<dbReference type="SUPFAM" id="SSF51430">
    <property type="entry name" value="NAD(P)-linked oxidoreductase"/>
    <property type="match status" value="1"/>
</dbReference>
<evidence type="ECO:0000256" key="1">
    <source>
        <dbReference type="ARBA" id="ARBA00023002"/>
    </source>
</evidence>
<dbReference type="GO" id="GO:0016491">
    <property type="term" value="F:oxidoreductase activity"/>
    <property type="evidence" value="ECO:0007669"/>
    <property type="project" value="UniProtKB-KW"/>
</dbReference>
<reference evidence="4 5" key="1">
    <citation type="journal article" date="2023" name="Sci. Data">
        <title>Genome assembly of the Korean intertidal mud-creeper Batillaria attramentaria.</title>
        <authorList>
            <person name="Patra A.K."/>
            <person name="Ho P.T."/>
            <person name="Jun S."/>
            <person name="Lee S.J."/>
            <person name="Kim Y."/>
            <person name="Won Y.J."/>
        </authorList>
    </citation>
    <scope>NUCLEOTIDE SEQUENCE [LARGE SCALE GENOMIC DNA]</scope>
    <source>
        <strain evidence="4">Wonlab-2016</strain>
    </source>
</reference>
<proteinExistence type="inferred from homology"/>
<dbReference type="Gene3D" id="3.20.20.100">
    <property type="entry name" value="NADP-dependent oxidoreductase domain"/>
    <property type="match status" value="1"/>
</dbReference>
<dbReference type="Pfam" id="PF00248">
    <property type="entry name" value="Aldo_ket_red"/>
    <property type="match status" value="1"/>
</dbReference>
<dbReference type="PANTHER" id="PTHR43364">
    <property type="entry name" value="NADH-SPECIFIC METHYLGLYOXAL REDUCTASE-RELATED"/>
    <property type="match status" value="1"/>
</dbReference>
<comment type="similarity">
    <text evidence="2">Belongs to the aldo/keto reductase family. Aldo/keto reductase 2 subfamily.</text>
</comment>
<gene>
    <name evidence="4" type="ORF">BaRGS_00034926</name>
</gene>
<sequence>MSSVPEESKCRYNYLGKSGLRVSNICLGAMTFGESNFQGAPRPGQLDEAGAFKLMNRFVEWGGNFIDTANVYGQGNSEKIVGSWLSGQERDRFVIATKVRMSMDPKNPNAVGLSRRHLTKSIDDSLKRLQTDYVDLYQSHAWDDAVPLEETLLTLNDLVRCGKVRYLGASNVTGWQLQNIVDLSKEMGLNSYIALQQQYNLVSRESELEPFQVCKLRGIGVLPWSPLKGGFLTGKVKRDQKPAEGRLGWASSANVNFQSSPSWTALNTERNWAVLETVEKIAKNKGKSPAQVSVRWLLQKSVVSSVIVGATKMHQLDDNMGAANGWELTQEEMAELDAVSKPESRYPYEMVWRLNESRANPWNPLAYV</sequence>
<evidence type="ECO:0000313" key="5">
    <source>
        <dbReference type="Proteomes" id="UP001519460"/>
    </source>
</evidence>
<keyword evidence="1" id="KW-0560">Oxidoreductase</keyword>
<dbReference type="CDD" id="cd19081">
    <property type="entry name" value="AKR_AKR9C1"/>
    <property type="match status" value="1"/>
</dbReference>
<evidence type="ECO:0000259" key="3">
    <source>
        <dbReference type="Pfam" id="PF00248"/>
    </source>
</evidence>
<dbReference type="PANTHER" id="PTHR43364:SF4">
    <property type="entry name" value="NAD(P)-LINKED OXIDOREDUCTASE SUPERFAMILY PROTEIN"/>
    <property type="match status" value="1"/>
</dbReference>
<name>A0ABD0JGC0_9CAEN</name>
<feature type="domain" description="NADP-dependent oxidoreductase" evidence="3">
    <location>
        <begin position="24"/>
        <end position="340"/>
    </location>
</feature>
<evidence type="ECO:0000313" key="4">
    <source>
        <dbReference type="EMBL" id="KAK7473819.1"/>
    </source>
</evidence>
<dbReference type="Proteomes" id="UP001519460">
    <property type="component" value="Unassembled WGS sequence"/>
</dbReference>
<evidence type="ECO:0000256" key="2">
    <source>
        <dbReference type="ARBA" id="ARBA00038157"/>
    </source>
</evidence>
<dbReference type="InterPro" id="IPR050523">
    <property type="entry name" value="AKR_Detox_Biosynth"/>
</dbReference>
<keyword evidence="5" id="KW-1185">Reference proteome</keyword>
<dbReference type="InterPro" id="IPR023210">
    <property type="entry name" value="NADP_OxRdtase_dom"/>
</dbReference>
<protein>
    <recommendedName>
        <fullName evidence="3">NADP-dependent oxidoreductase domain-containing protein</fullName>
    </recommendedName>
</protein>
<comment type="caution">
    <text evidence="4">The sequence shown here is derived from an EMBL/GenBank/DDBJ whole genome shotgun (WGS) entry which is preliminary data.</text>
</comment>
<dbReference type="AlphaFoldDB" id="A0ABD0JGC0"/>
<accession>A0ABD0JGC0</accession>
<dbReference type="EMBL" id="JACVVK020000456">
    <property type="protein sequence ID" value="KAK7473819.1"/>
    <property type="molecule type" value="Genomic_DNA"/>
</dbReference>
<dbReference type="InterPro" id="IPR036812">
    <property type="entry name" value="NAD(P)_OxRdtase_dom_sf"/>
</dbReference>
<dbReference type="InterPro" id="IPR020471">
    <property type="entry name" value="AKR"/>
</dbReference>
<organism evidence="4 5">
    <name type="scientific">Batillaria attramentaria</name>
    <dbReference type="NCBI Taxonomy" id="370345"/>
    <lineage>
        <taxon>Eukaryota</taxon>
        <taxon>Metazoa</taxon>
        <taxon>Spiralia</taxon>
        <taxon>Lophotrochozoa</taxon>
        <taxon>Mollusca</taxon>
        <taxon>Gastropoda</taxon>
        <taxon>Caenogastropoda</taxon>
        <taxon>Sorbeoconcha</taxon>
        <taxon>Cerithioidea</taxon>
        <taxon>Batillariidae</taxon>
        <taxon>Batillaria</taxon>
    </lineage>
</organism>
<dbReference type="PRINTS" id="PR00069">
    <property type="entry name" value="ALDKETRDTASE"/>
</dbReference>
<dbReference type="GO" id="GO:0005829">
    <property type="term" value="C:cytosol"/>
    <property type="evidence" value="ECO:0007669"/>
    <property type="project" value="UniProtKB-ARBA"/>
</dbReference>
<dbReference type="FunFam" id="3.20.20.100:FF:000004">
    <property type="entry name" value="Oxidoreductase, aldo/keto reductase"/>
    <property type="match status" value="1"/>
</dbReference>